<evidence type="ECO:0000256" key="9">
    <source>
        <dbReference type="ARBA" id="ARBA00023136"/>
    </source>
</evidence>
<dbReference type="InterPro" id="IPR005018">
    <property type="entry name" value="DOMON_domain"/>
</dbReference>
<dbReference type="Pfam" id="PF02014">
    <property type="entry name" value="Reeler"/>
    <property type="match status" value="1"/>
</dbReference>
<dbReference type="PANTHER" id="PTHR46902:SF1">
    <property type="entry name" value="DOMON DOMAIN-CONTAINING PROTEIN FRRS1L"/>
    <property type="match status" value="1"/>
</dbReference>
<organism evidence="14 15">
    <name type="scientific">Pomacea canaliculata</name>
    <name type="common">Golden apple snail</name>
    <dbReference type="NCBI Taxonomy" id="400727"/>
    <lineage>
        <taxon>Eukaryota</taxon>
        <taxon>Metazoa</taxon>
        <taxon>Spiralia</taxon>
        <taxon>Lophotrochozoa</taxon>
        <taxon>Mollusca</taxon>
        <taxon>Gastropoda</taxon>
        <taxon>Caenogastropoda</taxon>
        <taxon>Architaenioglossa</taxon>
        <taxon>Ampullarioidea</taxon>
        <taxon>Ampullariidae</taxon>
        <taxon>Pomacea</taxon>
    </lineage>
</organism>
<feature type="transmembrane region" description="Helical" evidence="11">
    <location>
        <begin position="365"/>
        <end position="384"/>
    </location>
</feature>
<evidence type="ECO:0000256" key="10">
    <source>
        <dbReference type="ARBA" id="ARBA00023180"/>
    </source>
</evidence>
<evidence type="ECO:0000313" key="15">
    <source>
        <dbReference type="Proteomes" id="UP000245119"/>
    </source>
</evidence>
<dbReference type="InterPro" id="IPR042307">
    <property type="entry name" value="Reeler_sf"/>
</dbReference>
<dbReference type="SMART" id="SM00665">
    <property type="entry name" value="B561"/>
    <property type="match status" value="1"/>
</dbReference>
<evidence type="ECO:0000313" key="14">
    <source>
        <dbReference type="EMBL" id="PVD30439.1"/>
    </source>
</evidence>
<dbReference type="Proteomes" id="UP000245119">
    <property type="component" value="Linkage Group LG5"/>
</dbReference>
<proteinExistence type="inferred from homology"/>
<dbReference type="GO" id="GO:1900449">
    <property type="term" value="P:regulation of glutamate receptor signaling pathway"/>
    <property type="evidence" value="ECO:0007669"/>
    <property type="project" value="InterPro"/>
</dbReference>
<dbReference type="CDD" id="cd08544">
    <property type="entry name" value="Reeler"/>
    <property type="match status" value="1"/>
</dbReference>
<feature type="transmembrane region" description="Helical" evidence="11">
    <location>
        <begin position="488"/>
        <end position="511"/>
    </location>
</feature>
<reference evidence="14 15" key="1">
    <citation type="submission" date="2018-04" db="EMBL/GenBank/DDBJ databases">
        <title>The genome of golden apple snail Pomacea canaliculata provides insight into stress tolerance and invasive adaptation.</title>
        <authorList>
            <person name="Liu C."/>
            <person name="Liu B."/>
            <person name="Ren Y."/>
            <person name="Zhang Y."/>
            <person name="Wang H."/>
            <person name="Li S."/>
            <person name="Jiang F."/>
            <person name="Yin L."/>
            <person name="Zhang G."/>
            <person name="Qian W."/>
            <person name="Fan W."/>
        </authorList>
    </citation>
    <scope>NUCLEOTIDE SEQUENCE [LARGE SCALE GENOMIC DNA]</scope>
    <source>
        <strain evidence="14">SZHN2017</strain>
        <tissue evidence="14">Muscle</tissue>
    </source>
</reference>
<evidence type="ECO:0000256" key="1">
    <source>
        <dbReference type="ARBA" id="ARBA00001970"/>
    </source>
</evidence>
<dbReference type="InterPro" id="IPR042789">
    <property type="entry name" value="FRRS1L"/>
</dbReference>
<dbReference type="Gene3D" id="1.20.120.1770">
    <property type="match status" value="1"/>
</dbReference>
<evidence type="ECO:0000256" key="11">
    <source>
        <dbReference type="SAM" id="Phobius"/>
    </source>
</evidence>
<keyword evidence="8" id="KW-0408">Iron</keyword>
<gene>
    <name evidence="14" type="ORF">C0Q70_09705</name>
</gene>
<feature type="domain" description="Reelin" evidence="13">
    <location>
        <begin position="1"/>
        <end position="134"/>
    </location>
</feature>
<keyword evidence="7 11" id="KW-1133">Transmembrane helix</keyword>
<dbReference type="Pfam" id="PF03351">
    <property type="entry name" value="DOMON"/>
    <property type="match status" value="1"/>
</dbReference>
<dbReference type="PROSITE" id="PS50939">
    <property type="entry name" value="CYTOCHROME_B561"/>
    <property type="match status" value="1"/>
</dbReference>
<dbReference type="Pfam" id="PF03188">
    <property type="entry name" value="Cytochrom_B561"/>
    <property type="match status" value="1"/>
</dbReference>
<evidence type="ECO:0000256" key="5">
    <source>
        <dbReference type="ARBA" id="ARBA00022692"/>
    </source>
</evidence>
<feature type="domain" description="Cytochrome b561" evidence="12">
    <location>
        <begin position="252"/>
        <end position="467"/>
    </location>
</feature>
<evidence type="ECO:0000256" key="2">
    <source>
        <dbReference type="ARBA" id="ARBA00004141"/>
    </source>
</evidence>
<dbReference type="AlphaFoldDB" id="A0A2T7PAK3"/>
<keyword evidence="5 11" id="KW-0812">Transmembrane</keyword>
<feature type="transmembrane region" description="Helical" evidence="11">
    <location>
        <begin position="405"/>
        <end position="427"/>
    </location>
</feature>
<dbReference type="PANTHER" id="PTHR46902">
    <property type="entry name" value="DOMON DOMAIN-CONTAINING PROTEIN FRRS1L"/>
    <property type="match status" value="1"/>
</dbReference>
<keyword evidence="10" id="KW-0325">Glycoprotein</keyword>
<sequence length="512" mass="57637">MSEDGISCRDLTPSYVSVTLFSLDRSYFRGFLLKATPATNGEGQALGTFVWFQENKTQVFTCEGGYKNTATHTNKVQVQSVVLQWRAPDYNVGDIVFRATVVVDFSTFWTGITEGLKPFTNDHVVPLKTPTRVERKHDQEDLSTCGIQKGCFLYPRHCINSGCEAAATFWLDGDRFQFFLTAKDASYVAVGFSTDKMMGGDETVSCTAGDILSVQHGYNNGHENQRLIQSQLLDLKVSRVNKQISCSFVRPIVTVVSIINQSASSLQTINKTFDLKEDYYMMIAWGHVKKVAMMSLVWVLLAGLLLVKPRYIRSLVNSDKLRKINLWLQVHRASTGVITLLTFLGIAIVLSEVKGSPSVQTTHKFLGWTVSFLLLFELFTGFLYPENSLEQPEDMENRLMTALKLLGKVAHRLLGFFTYIIALASMYSGFYVDYIPKAMREYSELVVVVWLTSQVMWVVVFQLAETYTPVLKGRGAENLQRSIQKIDIIILIVYFISLLLGSAFILSTVIVY</sequence>
<comment type="caution">
    <text evidence="14">The sequence shown here is derived from an EMBL/GenBank/DDBJ whole genome shotgun (WGS) entry which is preliminary data.</text>
</comment>
<keyword evidence="6" id="KW-0249">Electron transport</keyword>
<keyword evidence="4" id="KW-0813">Transport</keyword>
<comment type="similarity">
    <text evidence="3">Belongs to the FRRS1 family.</text>
</comment>
<dbReference type="EMBL" id="PZQS01000005">
    <property type="protein sequence ID" value="PVD30439.1"/>
    <property type="molecule type" value="Genomic_DNA"/>
</dbReference>
<feature type="transmembrane region" description="Helical" evidence="11">
    <location>
        <begin position="447"/>
        <end position="467"/>
    </location>
</feature>
<keyword evidence="9 11" id="KW-0472">Membrane</keyword>
<evidence type="ECO:0000256" key="4">
    <source>
        <dbReference type="ARBA" id="ARBA00022448"/>
    </source>
</evidence>
<dbReference type="InterPro" id="IPR006593">
    <property type="entry name" value="Cyt_b561/ferric_Rdtase_TM"/>
</dbReference>
<dbReference type="InterPro" id="IPR002861">
    <property type="entry name" value="Reeler_dom"/>
</dbReference>
<keyword evidence="15" id="KW-1185">Reference proteome</keyword>
<name>A0A2T7PAK3_POMCA</name>
<evidence type="ECO:0000259" key="13">
    <source>
        <dbReference type="PROSITE" id="PS51019"/>
    </source>
</evidence>
<comment type="subcellular location">
    <subcellularLocation>
        <location evidence="2">Membrane</location>
        <topology evidence="2">Multi-pass membrane protein</topology>
    </subcellularLocation>
</comment>
<dbReference type="GO" id="GO:0016020">
    <property type="term" value="C:membrane"/>
    <property type="evidence" value="ECO:0007669"/>
    <property type="project" value="UniProtKB-SubCell"/>
</dbReference>
<evidence type="ECO:0000256" key="6">
    <source>
        <dbReference type="ARBA" id="ARBA00022982"/>
    </source>
</evidence>
<evidence type="ECO:0000259" key="12">
    <source>
        <dbReference type="PROSITE" id="PS50939"/>
    </source>
</evidence>
<evidence type="ECO:0000256" key="8">
    <source>
        <dbReference type="ARBA" id="ARBA00023004"/>
    </source>
</evidence>
<evidence type="ECO:0000256" key="7">
    <source>
        <dbReference type="ARBA" id="ARBA00022989"/>
    </source>
</evidence>
<feature type="transmembrane region" description="Helical" evidence="11">
    <location>
        <begin position="291"/>
        <end position="312"/>
    </location>
</feature>
<dbReference type="PROSITE" id="PS51019">
    <property type="entry name" value="REELIN"/>
    <property type="match status" value="1"/>
</dbReference>
<accession>A0A2T7PAK3</accession>
<comment type="cofactor">
    <cofactor evidence="1">
        <name>heme b</name>
        <dbReference type="ChEBI" id="CHEBI:60344"/>
    </cofactor>
</comment>
<evidence type="ECO:0000256" key="3">
    <source>
        <dbReference type="ARBA" id="ARBA00009195"/>
    </source>
</evidence>
<feature type="transmembrane region" description="Helical" evidence="11">
    <location>
        <begin position="333"/>
        <end position="353"/>
    </location>
</feature>
<dbReference type="OrthoDB" id="6418377at2759"/>
<dbReference type="Gene3D" id="2.60.40.4060">
    <property type="entry name" value="Reeler domain"/>
    <property type="match status" value="1"/>
</dbReference>
<protein>
    <recommendedName>
        <fullName evidence="16">Ferric-chelate reductase 1</fullName>
    </recommendedName>
</protein>
<evidence type="ECO:0008006" key="16">
    <source>
        <dbReference type="Google" id="ProtNLM"/>
    </source>
</evidence>
<dbReference type="GO" id="GO:0099072">
    <property type="term" value="P:regulation of postsynaptic membrane neurotransmitter receptor levels"/>
    <property type="evidence" value="ECO:0007669"/>
    <property type="project" value="TreeGrafter"/>
</dbReference>
<dbReference type="STRING" id="400727.A0A2T7PAK3"/>